<dbReference type="HOGENOM" id="CLU_030884_2_0_1"/>
<evidence type="ECO:0000256" key="4">
    <source>
        <dbReference type="ARBA" id="ARBA00023136"/>
    </source>
</evidence>
<dbReference type="InParanoid" id="D8QKH2"/>
<dbReference type="Pfam" id="PF07690">
    <property type="entry name" value="MFS_1"/>
    <property type="match status" value="1"/>
</dbReference>
<evidence type="ECO:0000313" key="7">
    <source>
        <dbReference type="Proteomes" id="UP000007431"/>
    </source>
</evidence>
<accession>D8QKH2</accession>
<feature type="transmembrane region" description="Helical" evidence="5">
    <location>
        <begin position="314"/>
        <end position="333"/>
    </location>
</feature>
<dbReference type="AlphaFoldDB" id="D8QKH2"/>
<dbReference type="Proteomes" id="UP000007431">
    <property type="component" value="Unassembled WGS sequence"/>
</dbReference>
<dbReference type="OMA" id="ALYLFWV"/>
<feature type="transmembrane region" description="Helical" evidence="5">
    <location>
        <begin position="36"/>
        <end position="56"/>
    </location>
</feature>
<dbReference type="InterPro" id="IPR051617">
    <property type="entry name" value="UNC-93-like_regulator"/>
</dbReference>
<proteinExistence type="predicted"/>
<dbReference type="PANTHER" id="PTHR23294:SF19">
    <property type="entry name" value="DUF895 DOMAIN MEMBRANE PROTEIN-RELATED"/>
    <property type="match status" value="1"/>
</dbReference>
<dbReference type="eggNOG" id="KOG3098">
    <property type="taxonomic scope" value="Eukaryota"/>
</dbReference>
<keyword evidence="3 5" id="KW-1133">Transmembrane helix</keyword>
<evidence type="ECO:0000256" key="2">
    <source>
        <dbReference type="ARBA" id="ARBA00022692"/>
    </source>
</evidence>
<evidence type="ECO:0000256" key="1">
    <source>
        <dbReference type="ARBA" id="ARBA00004141"/>
    </source>
</evidence>
<dbReference type="InterPro" id="IPR011701">
    <property type="entry name" value="MFS"/>
</dbReference>
<dbReference type="EMBL" id="GL377316">
    <property type="protein sequence ID" value="EFI91599.1"/>
    <property type="molecule type" value="Genomic_DNA"/>
</dbReference>
<keyword evidence="7" id="KW-1185">Reference proteome</keyword>
<feature type="transmembrane region" description="Helical" evidence="5">
    <location>
        <begin position="253"/>
        <end position="278"/>
    </location>
</feature>
<feature type="transmembrane region" description="Helical" evidence="5">
    <location>
        <begin position="125"/>
        <end position="150"/>
    </location>
</feature>
<dbReference type="RefSeq" id="XP_003026502.1">
    <property type="nucleotide sequence ID" value="XM_003026456.1"/>
</dbReference>
<keyword evidence="4 5" id="KW-0472">Membrane</keyword>
<dbReference type="GeneID" id="9593414"/>
<protein>
    <recommendedName>
        <fullName evidence="8">DUF895 domain membrane protein</fullName>
    </recommendedName>
</protein>
<feature type="transmembrane region" description="Helical" evidence="5">
    <location>
        <begin position="68"/>
        <end position="87"/>
    </location>
</feature>
<reference evidence="6 7" key="1">
    <citation type="journal article" date="2010" name="Nat. Biotechnol.">
        <title>Genome sequence of the model mushroom Schizophyllum commune.</title>
        <authorList>
            <person name="Ohm R.A."/>
            <person name="de Jong J.F."/>
            <person name="Lugones L.G."/>
            <person name="Aerts A."/>
            <person name="Kothe E."/>
            <person name="Stajich J.E."/>
            <person name="de Vries R.P."/>
            <person name="Record E."/>
            <person name="Levasseur A."/>
            <person name="Baker S.E."/>
            <person name="Bartholomew K.A."/>
            <person name="Coutinho P.M."/>
            <person name="Erdmann S."/>
            <person name="Fowler T.J."/>
            <person name="Gathman A.C."/>
            <person name="Lombard V."/>
            <person name="Henrissat B."/>
            <person name="Knabe N."/>
            <person name="Kuees U."/>
            <person name="Lilly W.W."/>
            <person name="Lindquist E."/>
            <person name="Lucas S."/>
            <person name="Magnuson J.K."/>
            <person name="Piumi F."/>
            <person name="Raudaskoski M."/>
            <person name="Salamov A."/>
            <person name="Schmutz J."/>
            <person name="Schwarze F.W.M.R."/>
            <person name="vanKuyk P.A."/>
            <person name="Horton J.S."/>
            <person name="Grigoriev I.V."/>
            <person name="Woesten H.A.B."/>
        </authorList>
    </citation>
    <scope>NUCLEOTIDE SEQUENCE [LARGE SCALE GENOMIC DNA]</scope>
    <source>
        <strain evidence="7">H4-8 / FGSC 9210</strain>
    </source>
</reference>
<keyword evidence="2 5" id="KW-0812">Transmembrane</keyword>
<organism evidence="7">
    <name type="scientific">Schizophyllum commune (strain H4-8 / FGSC 9210)</name>
    <name type="common">Split gill fungus</name>
    <dbReference type="NCBI Taxonomy" id="578458"/>
    <lineage>
        <taxon>Eukaryota</taxon>
        <taxon>Fungi</taxon>
        <taxon>Dikarya</taxon>
        <taxon>Basidiomycota</taxon>
        <taxon>Agaricomycotina</taxon>
        <taxon>Agaricomycetes</taxon>
        <taxon>Agaricomycetidae</taxon>
        <taxon>Agaricales</taxon>
        <taxon>Schizophyllaceae</taxon>
        <taxon>Schizophyllum</taxon>
    </lineage>
</organism>
<feature type="transmembrane region" description="Helical" evidence="5">
    <location>
        <begin position="162"/>
        <end position="183"/>
    </location>
</feature>
<evidence type="ECO:0000256" key="5">
    <source>
        <dbReference type="SAM" id="Phobius"/>
    </source>
</evidence>
<dbReference type="KEGG" id="scm:SCHCO_02558183"/>
<dbReference type="VEuPathDB" id="FungiDB:SCHCODRAFT_02558183"/>
<dbReference type="OrthoDB" id="196103at2759"/>
<sequence length="476" mass="51867">MSSLDEKDNSSAVAASINNVESQGEVHKVIWYRSSYYNAIILGLCNFCAPGLWGAMNSLGAGGAQSPYLVNTANALIFCLMVLSASLSSSLVNLVGIKITLILGTLGYAPYAAGLYVNNRFGTEWFVLFGAALCGLAAGTFWMAEAAVALSYPEPERQGKFLGLWLSFRIGGQVVGGAINLGINAKRNEAGSVSYTVYLIFIALQCLAPVAGFFLTKPENVQRTDGAIVNLQSKHSAWTEFKLVYKLFTRPKFLLIIPLIANYVYSESVFFTYISLWFTVRSRALGSFVSGLAAALSGNLMGRLLDNEKWSLRFRARAGFFITATLQGALLAWNVGNSYHYIRTKPTYDWVDAGFGNGFAVFVLQVANFQLCYMTLFWICGEIAETPEEVVRIAGLLRATESASQAVSYGLSSIPSFANIGGAALNLGMWGVAVVPGWLIIRQIGTKYGKHLRERHEDRIDQKLTEPQLLNGSASR</sequence>
<name>D8QKH2_SCHCM</name>
<evidence type="ECO:0008006" key="8">
    <source>
        <dbReference type="Google" id="ProtNLM"/>
    </source>
</evidence>
<dbReference type="InterPro" id="IPR036259">
    <property type="entry name" value="MFS_trans_sf"/>
</dbReference>
<feature type="transmembrane region" description="Helical" evidence="5">
    <location>
        <begin position="284"/>
        <end position="302"/>
    </location>
</feature>
<feature type="transmembrane region" description="Helical" evidence="5">
    <location>
        <begin position="94"/>
        <end position="113"/>
    </location>
</feature>
<dbReference type="PANTHER" id="PTHR23294">
    <property type="entry name" value="ET TRANSLATION PRODUCT-RELATED"/>
    <property type="match status" value="1"/>
</dbReference>
<evidence type="ECO:0000313" key="6">
    <source>
        <dbReference type="EMBL" id="EFI91599.1"/>
    </source>
</evidence>
<dbReference type="Gene3D" id="1.20.1250.20">
    <property type="entry name" value="MFS general substrate transporter like domains"/>
    <property type="match status" value="1"/>
</dbReference>
<evidence type="ECO:0000256" key="3">
    <source>
        <dbReference type="ARBA" id="ARBA00022989"/>
    </source>
</evidence>
<feature type="transmembrane region" description="Helical" evidence="5">
    <location>
        <begin position="195"/>
        <end position="215"/>
    </location>
</feature>
<dbReference type="SUPFAM" id="SSF103473">
    <property type="entry name" value="MFS general substrate transporter"/>
    <property type="match status" value="1"/>
</dbReference>
<dbReference type="GO" id="GO:0016020">
    <property type="term" value="C:membrane"/>
    <property type="evidence" value="ECO:0007669"/>
    <property type="project" value="UniProtKB-SubCell"/>
</dbReference>
<dbReference type="GO" id="GO:0022857">
    <property type="term" value="F:transmembrane transporter activity"/>
    <property type="evidence" value="ECO:0007669"/>
    <property type="project" value="InterPro"/>
</dbReference>
<comment type="subcellular location">
    <subcellularLocation>
        <location evidence="1">Membrane</location>
        <topology evidence="1">Multi-pass membrane protein</topology>
    </subcellularLocation>
</comment>
<gene>
    <name evidence="6" type="ORF">SCHCODRAFT_238509</name>
</gene>
<feature type="transmembrane region" description="Helical" evidence="5">
    <location>
        <begin position="417"/>
        <end position="441"/>
    </location>
</feature>